<name>A0A7H0LHW3_9SPHN</name>
<gene>
    <name evidence="1" type="ORF">H3Z74_21770</name>
</gene>
<proteinExistence type="predicted"/>
<dbReference type="RefSeq" id="WP_187761583.1">
    <property type="nucleotide sequence ID" value="NZ_CP061038.1"/>
</dbReference>
<evidence type="ECO:0000313" key="2">
    <source>
        <dbReference type="Proteomes" id="UP000516148"/>
    </source>
</evidence>
<dbReference type="KEGG" id="spap:H3Z74_21770"/>
<reference evidence="1 2" key="1">
    <citation type="submission" date="2020-09" db="EMBL/GenBank/DDBJ databases">
        <title>Sphingomonas sp., a new species isolated from pork steak.</title>
        <authorList>
            <person name="Heidler von Heilborn D."/>
        </authorList>
    </citation>
    <scope>NUCLEOTIDE SEQUENCE [LARGE SCALE GENOMIC DNA]</scope>
    <source>
        <strain evidence="2">S8-3T</strain>
    </source>
</reference>
<sequence length="128" mass="14143">MIAAPGQKNDCGVYTPTETLALPQPNRKGWRGSPLAEIDIVRTSEGWRAVHGIQFLTGSCWGSSSPLMDRDTAFNSRDAAIEHQVARLRERVTKYGEREPGALRDVRAILAWLDNLRPVQADLFAALA</sequence>
<keyword evidence="2" id="KW-1185">Reference proteome</keyword>
<organism evidence="1 2">
    <name type="scientific">Sphingomonas alpina</name>
    <dbReference type="NCBI Taxonomy" id="653931"/>
    <lineage>
        <taxon>Bacteria</taxon>
        <taxon>Pseudomonadati</taxon>
        <taxon>Pseudomonadota</taxon>
        <taxon>Alphaproteobacteria</taxon>
        <taxon>Sphingomonadales</taxon>
        <taxon>Sphingomonadaceae</taxon>
        <taxon>Sphingomonas</taxon>
    </lineage>
</organism>
<accession>A0A7H0LHW3</accession>
<dbReference type="Proteomes" id="UP000516148">
    <property type="component" value="Chromosome"/>
</dbReference>
<dbReference type="AlphaFoldDB" id="A0A7H0LHW3"/>
<evidence type="ECO:0000313" key="1">
    <source>
        <dbReference type="EMBL" id="QNQ09266.1"/>
    </source>
</evidence>
<dbReference type="EMBL" id="CP061038">
    <property type="protein sequence ID" value="QNQ09266.1"/>
    <property type="molecule type" value="Genomic_DNA"/>
</dbReference>
<protein>
    <submittedName>
        <fullName evidence="1">Uncharacterized protein</fullName>
    </submittedName>
</protein>